<keyword evidence="6" id="KW-0406">Ion transport</keyword>
<evidence type="ECO:0000313" key="9">
    <source>
        <dbReference type="EMBL" id="MFC0273531.1"/>
    </source>
</evidence>
<feature type="transmembrane region" description="Helical" evidence="8">
    <location>
        <begin position="132"/>
        <end position="152"/>
    </location>
</feature>
<keyword evidence="3" id="KW-1003">Cell membrane</keyword>
<evidence type="ECO:0000313" key="10">
    <source>
        <dbReference type="Proteomes" id="UP001589854"/>
    </source>
</evidence>
<organism evidence="9 10">
    <name type="scientific">Metabacillus herbersteinensis</name>
    <dbReference type="NCBI Taxonomy" id="283816"/>
    <lineage>
        <taxon>Bacteria</taxon>
        <taxon>Bacillati</taxon>
        <taxon>Bacillota</taxon>
        <taxon>Bacilli</taxon>
        <taxon>Bacillales</taxon>
        <taxon>Bacillaceae</taxon>
        <taxon>Metabacillus</taxon>
    </lineage>
</organism>
<name>A0ABV6GJG4_9BACI</name>
<dbReference type="PANTHER" id="PTHR32024:SF4">
    <property type="entry name" value="KTR SYSTEM POTASSIUM UPTAKE PROTEIN D"/>
    <property type="match status" value="1"/>
</dbReference>
<keyword evidence="2" id="KW-0813">Transport</keyword>
<evidence type="ECO:0000256" key="1">
    <source>
        <dbReference type="ARBA" id="ARBA00004651"/>
    </source>
</evidence>
<feature type="transmembrane region" description="Helical" evidence="8">
    <location>
        <begin position="296"/>
        <end position="329"/>
    </location>
</feature>
<feature type="transmembrane region" description="Helical" evidence="8">
    <location>
        <begin position="234"/>
        <end position="258"/>
    </location>
</feature>
<evidence type="ECO:0000256" key="6">
    <source>
        <dbReference type="ARBA" id="ARBA00023065"/>
    </source>
</evidence>
<keyword evidence="4 8" id="KW-0812">Transmembrane</keyword>
<feature type="transmembrane region" description="Helical" evidence="8">
    <location>
        <begin position="49"/>
        <end position="68"/>
    </location>
</feature>
<dbReference type="EMBL" id="JBHLVO010000021">
    <property type="protein sequence ID" value="MFC0273531.1"/>
    <property type="molecule type" value="Genomic_DNA"/>
</dbReference>
<dbReference type="RefSeq" id="WP_378936913.1">
    <property type="nucleotide sequence ID" value="NZ_JBHLVO010000021.1"/>
</dbReference>
<comment type="subcellular location">
    <subcellularLocation>
        <location evidence="1">Cell membrane</location>
        <topology evidence="1">Multi-pass membrane protein</topology>
    </subcellularLocation>
</comment>
<feature type="transmembrane region" description="Helical" evidence="8">
    <location>
        <begin position="409"/>
        <end position="429"/>
    </location>
</feature>
<accession>A0ABV6GJG4</accession>
<gene>
    <name evidence="9" type="ORF">ACFFIX_19245</name>
</gene>
<evidence type="ECO:0000256" key="8">
    <source>
        <dbReference type="SAM" id="Phobius"/>
    </source>
</evidence>
<feature type="transmembrane region" description="Helical" evidence="8">
    <location>
        <begin position="74"/>
        <end position="101"/>
    </location>
</feature>
<comment type="caution">
    <text evidence="9">The sequence shown here is derived from an EMBL/GenBank/DDBJ whole genome shotgun (WGS) entry which is preliminary data.</text>
</comment>
<dbReference type="Pfam" id="PF02386">
    <property type="entry name" value="TrkH"/>
    <property type="match status" value="1"/>
</dbReference>
<proteinExistence type="predicted"/>
<evidence type="ECO:0000256" key="4">
    <source>
        <dbReference type="ARBA" id="ARBA00022692"/>
    </source>
</evidence>
<evidence type="ECO:0000256" key="2">
    <source>
        <dbReference type="ARBA" id="ARBA00022448"/>
    </source>
</evidence>
<keyword evidence="5 8" id="KW-1133">Transmembrane helix</keyword>
<feature type="transmembrane region" description="Helical" evidence="8">
    <location>
        <begin position="350"/>
        <end position="373"/>
    </location>
</feature>
<evidence type="ECO:0000256" key="7">
    <source>
        <dbReference type="ARBA" id="ARBA00023136"/>
    </source>
</evidence>
<sequence>MTTWKLRIKSLTPVQLIVSYYIIAVTVSVALLSLPIAHKPEVQLSFMDALFTAVSAVSVTGLSTVSTADTFSVPGIFILAFVLQFGGIGVMTLGTFVWLVMGKKIGLKERQLIMTDQNQSTLSGIVNLMKQILVLILIIEFIGGLILSTYFLKYYPTWQEAFLHGFFTSISATTNGGFDITGASMIPYAEDYFIQFVIIILITLGAIGFPVLIELKDFLANKKERFRFTLFTKIASITFLALIVGGTVLIAVFEYAYFFEGKSWHEIFFYSLFQSTATRSGGLATMDVSIFTEPTLLILCALMFIGASPSSVGGGIRTTTFALNLLFLFHFAKGNKNVKIFKRELHEDDITKSLVVTMMAIILCFTSVLILSLTEHFDFVEILFEVCSAFGTTGLSMGITSDLSTIGKIIIMILMFIGRIGILSFLYLLGTRETKANYHYPKERIIIG</sequence>
<feature type="transmembrane region" description="Helical" evidence="8">
    <location>
        <begin position="192"/>
        <end position="213"/>
    </location>
</feature>
<dbReference type="PANTHER" id="PTHR32024">
    <property type="entry name" value="TRK SYSTEM POTASSIUM UPTAKE PROTEIN TRKG-RELATED"/>
    <property type="match status" value="1"/>
</dbReference>
<evidence type="ECO:0000256" key="3">
    <source>
        <dbReference type="ARBA" id="ARBA00022475"/>
    </source>
</evidence>
<feature type="transmembrane region" description="Helical" evidence="8">
    <location>
        <begin position="20"/>
        <end position="37"/>
    </location>
</feature>
<dbReference type="Proteomes" id="UP001589854">
    <property type="component" value="Unassembled WGS sequence"/>
</dbReference>
<evidence type="ECO:0000256" key="5">
    <source>
        <dbReference type="ARBA" id="ARBA00022989"/>
    </source>
</evidence>
<dbReference type="InterPro" id="IPR003445">
    <property type="entry name" value="Cat_transpt"/>
</dbReference>
<keyword evidence="10" id="KW-1185">Reference proteome</keyword>
<reference evidence="9 10" key="1">
    <citation type="submission" date="2024-09" db="EMBL/GenBank/DDBJ databases">
        <authorList>
            <person name="Sun Q."/>
            <person name="Mori K."/>
        </authorList>
    </citation>
    <scope>NUCLEOTIDE SEQUENCE [LARGE SCALE GENOMIC DNA]</scope>
    <source>
        <strain evidence="9 10">CCM 7228</strain>
    </source>
</reference>
<protein>
    <submittedName>
        <fullName evidence="9">TrkH family potassium uptake protein</fullName>
    </submittedName>
</protein>
<keyword evidence="7 8" id="KW-0472">Membrane</keyword>